<evidence type="ECO:0000313" key="3">
    <source>
        <dbReference type="Proteomes" id="UP000050640"/>
    </source>
</evidence>
<feature type="coiled-coil region" evidence="1">
    <location>
        <begin position="612"/>
        <end position="639"/>
    </location>
</feature>
<evidence type="ECO:0000313" key="4">
    <source>
        <dbReference type="WBParaSite" id="EEL_0000417701-mRNA-1"/>
    </source>
</evidence>
<dbReference type="WBParaSite" id="EEL_0000417701-mRNA-1">
    <property type="protein sequence ID" value="EEL_0000417701-mRNA-1"/>
    <property type="gene ID" value="EEL_0000417701"/>
</dbReference>
<evidence type="ECO:0000256" key="1">
    <source>
        <dbReference type="SAM" id="Coils"/>
    </source>
</evidence>
<protein>
    <submittedName>
        <fullName evidence="4">TATA element modulatory factor</fullName>
    </submittedName>
</protein>
<feature type="coiled-coil region" evidence="1">
    <location>
        <begin position="452"/>
        <end position="493"/>
    </location>
</feature>
<organism evidence="3 4">
    <name type="scientific">Elaeophora elaphi</name>
    <dbReference type="NCBI Taxonomy" id="1147741"/>
    <lineage>
        <taxon>Eukaryota</taxon>
        <taxon>Metazoa</taxon>
        <taxon>Ecdysozoa</taxon>
        <taxon>Nematoda</taxon>
        <taxon>Chromadorea</taxon>
        <taxon>Rhabditida</taxon>
        <taxon>Spirurina</taxon>
        <taxon>Spiruromorpha</taxon>
        <taxon>Filarioidea</taxon>
        <taxon>Onchocercidae</taxon>
        <taxon>Elaeophora</taxon>
    </lineage>
</organism>
<sequence length="1066" mass="120971">MLISLDLAFVHQCGIKFFVVRSIFYYHFLATLQFRLSETPLRSKLGNINQVDPNIDATFLEPYSVETETLAEQSIESECDDVADVTAMTSTSVNAALSPGMSNEMQLAIKTYLKSISMYHTNSLELKAEQLNVVDNVAEVEKSTDTEESNISVSSWSSQERVAENNSEDFVKVDSSVSDSELSVRTNEAKSSCGLSCGIAEMNDVFEASLNEVPTSSPVLQVKNAEPVPSITPKHFASQVAGRLRSPNISEDLTLSARKNKVFAARNLKLDKLSSPLELASYAEERAQNYSFLINEAYCEKSVFCENCYAMRIELGVFSDKFAALTAIVRGPAAEANAAFVVELENLLRGKQAEIVTLSSKLRDLTLTNDELSKQKEIAEKDAEDYRFLFQDEMKKKLEEINALRNKLYEAGDLIDKLKQPKLKQSSNEDISQVQVKFDASSFEGCQMEVRIKIMEQQLNTAHSLHREAQQRIEELEGELQKVVEEKDLLSLKFQKELIDLENKNDGTISHECKDYSIVSVLKAKVAELGNKIDEVLRVKENESVKQKSYLFEKLASLIKKIRTDVESNAFAGNWEADDVEVSINYFEKAVDIICQDIPQFETLIETVALHGKLAKDEFKKLEATMEEVMEEKKKWETLFINEKSRLDSLQEMMLAQFCENKNFFSNLLQDFQSKWTDILCFVNELAKAKSEENQNCATLEMLHHIADLQEKSKEKQAMDSNELKKCSDYLQKQHLIVASLQSEIQETNDKIVMLHESIAQNFKNSSALLDSWQSREAKQESLMDFVKSQLEHYEKEKDVFDEKCKHSEEMMKVGFFRESCIISYYIQSHVLKKTVKHLQKVEKDIRSQNTVLCKNLDSGFGNFASTIQIAENFTREKDKLEDENAALKNTTEKMSIQQNKKFEELEHRLNLLQKENERLEIACDDADDEVSDLKQQIFELLRVNAKLQAQMRGESEEAVNRIMGCIEPPTIRPTIHLSPRNTASGMNSLSAKVANVTETLQKSKADVKIEKVLVKTAEAEERKELRRLEEEENVLGGAANVLAKKIPAKESPKSNAIQDESCRTS</sequence>
<feature type="coiled-coil region" evidence="1">
    <location>
        <begin position="341"/>
        <end position="411"/>
    </location>
</feature>
<name>A0A0R3RR31_9BILA</name>
<reference evidence="4" key="1">
    <citation type="submission" date="2017-02" db="UniProtKB">
        <authorList>
            <consortium name="WormBaseParasite"/>
        </authorList>
    </citation>
    <scope>IDENTIFICATION</scope>
</reference>
<dbReference type="STRING" id="1147741.A0A0R3RR31"/>
<dbReference type="AlphaFoldDB" id="A0A0R3RR31"/>
<keyword evidence="3" id="KW-1185">Reference proteome</keyword>
<keyword evidence="1" id="KW-0175">Coiled coil</keyword>
<proteinExistence type="predicted"/>
<evidence type="ECO:0000256" key="2">
    <source>
        <dbReference type="SAM" id="MobiDB-lite"/>
    </source>
</evidence>
<feature type="coiled-coil region" evidence="1">
    <location>
        <begin position="987"/>
        <end position="1035"/>
    </location>
</feature>
<feature type="region of interest" description="Disordered" evidence="2">
    <location>
        <begin position="1045"/>
        <end position="1066"/>
    </location>
</feature>
<accession>A0A0R3RR31</accession>
<dbReference type="Proteomes" id="UP000050640">
    <property type="component" value="Unplaced"/>
</dbReference>
<feature type="coiled-coil region" evidence="1">
    <location>
        <begin position="871"/>
        <end position="951"/>
    </location>
</feature>